<feature type="compositionally biased region" description="Low complexity" evidence="1">
    <location>
        <begin position="100"/>
        <end position="120"/>
    </location>
</feature>
<dbReference type="GO" id="GO:0006887">
    <property type="term" value="P:exocytosis"/>
    <property type="evidence" value="ECO:0007669"/>
    <property type="project" value="TreeGrafter"/>
</dbReference>
<dbReference type="EMBL" id="JAKWBI020000094">
    <property type="protein sequence ID" value="KAJ2902979.1"/>
    <property type="molecule type" value="Genomic_DNA"/>
</dbReference>
<name>A0AAD5WV07_9PEZI</name>
<dbReference type="PROSITE" id="PS50181">
    <property type="entry name" value="FBOX"/>
    <property type="match status" value="1"/>
</dbReference>
<dbReference type="Gene3D" id="1.20.1280.50">
    <property type="match status" value="1"/>
</dbReference>
<dbReference type="PANTHER" id="PTHR12100">
    <property type="entry name" value="SEC10"/>
    <property type="match status" value="1"/>
</dbReference>
<gene>
    <name evidence="3" type="ORF">MKZ38_010563</name>
</gene>
<dbReference type="SUPFAM" id="SSF81383">
    <property type="entry name" value="F-box domain"/>
    <property type="match status" value="1"/>
</dbReference>
<dbReference type="Pfam" id="PF07393">
    <property type="entry name" value="Sec10_HB"/>
    <property type="match status" value="1"/>
</dbReference>
<dbReference type="PANTHER" id="PTHR12100:SF1">
    <property type="entry name" value="RECYCLIN-1"/>
    <property type="match status" value="1"/>
</dbReference>
<evidence type="ECO:0000256" key="1">
    <source>
        <dbReference type="SAM" id="MobiDB-lite"/>
    </source>
</evidence>
<dbReference type="AlphaFoldDB" id="A0AAD5WV07"/>
<accession>A0AAD5WV07</accession>
<protein>
    <submittedName>
        <fullName evidence="3">Secretion pathway protein sls2 rcy1</fullName>
    </submittedName>
</protein>
<feature type="domain" description="F-box" evidence="2">
    <location>
        <begin position="31"/>
        <end position="71"/>
    </location>
</feature>
<evidence type="ECO:0000313" key="3">
    <source>
        <dbReference type="EMBL" id="KAJ2902979.1"/>
    </source>
</evidence>
<evidence type="ECO:0000259" key="2">
    <source>
        <dbReference type="PROSITE" id="PS50181"/>
    </source>
</evidence>
<dbReference type="SMART" id="SM00256">
    <property type="entry name" value="FBOX"/>
    <property type="match status" value="1"/>
</dbReference>
<feature type="region of interest" description="Disordered" evidence="1">
    <location>
        <begin position="537"/>
        <end position="572"/>
    </location>
</feature>
<dbReference type="InterPro" id="IPR036047">
    <property type="entry name" value="F-box-like_dom_sf"/>
</dbReference>
<dbReference type="GO" id="GO:0006893">
    <property type="term" value="P:Golgi to plasma membrane transport"/>
    <property type="evidence" value="ECO:0007669"/>
    <property type="project" value="TreeGrafter"/>
</dbReference>
<dbReference type="GO" id="GO:0000145">
    <property type="term" value="C:exocyst"/>
    <property type="evidence" value="ECO:0007669"/>
    <property type="project" value="TreeGrafter"/>
</dbReference>
<keyword evidence="4" id="KW-1185">Reference proteome</keyword>
<evidence type="ECO:0000313" key="4">
    <source>
        <dbReference type="Proteomes" id="UP001201980"/>
    </source>
</evidence>
<organism evidence="3 4">
    <name type="scientific">Zalerion maritima</name>
    <dbReference type="NCBI Taxonomy" id="339359"/>
    <lineage>
        <taxon>Eukaryota</taxon>
        <taxon>Fungi</taxon>
        <taxon>Dikarya</taxon>
        <taxon>Ascomycota</taxon>
        <taxon>Pezizomycotina</taxon>
        <taxon>Sordariomycetes</taxon>
        <taxon>Lulworthiomycetidae</taxon>
        <taxon>Lulworthiales</taxon>
        <taxon>Lulworthiaceae</taxon>
        <taxon>Zalerion</taxon>
    </lineage>
</organism>
<dbReference type="InterPro" id="IPR048627">
    <property type="entry name" value="Sec10_HB"/>
</dbReference>
<feature type="region of interest" description="Disordered" evidence="1">
    <location>
        <begin position="760"/>
        <end position="782"/>
    </location>
</feature>
<dbReference type="InterPro" id="IPR001810">
    <property type="entry name" value="F-box_dom"/>
</dbReference>
<proteinExistence type="predicted"/>
<sequence length="949" mass="106005">MYNTRRAAPPQRGTILGSLKATEMLDIKPILPAEIASQIIDYLPVSDQLRFARTSRKYREMVYDDTRWVSRLASLGCWSEAEARQRYEDAVRRKREAAERANAARAAQQGGPRQPQQRQQHPPQSTTLFDAAKEEKRKHTSQQMSGLTDGFETMNLGLATPVAPTAPPKDPMSDPDALLDVLKTVRSIRGFARQEFGKVYGALAPFYYDLVKAKSHTDPILFKLFRDPERQAKMLSNLHTFAKSDWSSGWRQREEKLTAMSGLFEGAVLREFEQGYELWDVDGRMRRFAGILETLNGGDASQELFIHRHPLLTDPTVNVNPMDCINRSQPESIDLEPSRVFFDTLGRKVNEQSGVITRTFPRPADVFWAFLDKVREDIISEYVNALFDETHERTISSYLKAVSGVFEQALQFMKSVDAPIDPNEPVEAETPDTPMKPTKPVLSARAKEFLLKIFEPHLDLYLQEELDFFTKHAETEVGNWEKKLSEQDASVENFFMSNFQRQAEKKDFLSSFKKVVMMPVTVLPVFSSSSAKSQATAANGNRDSLTPGTSRSATPGLGAAFEKKGTPLPEKAPTDELAAKAQLMASRLEGIKSLFSLEMALNLVHAAKSSLGRASVFIQLRGQVGEEAREQCASVFVNLLKVLGSGHMKTGFDKAITHLGHYKARDVSDHSEANGVAPLVMFIELANVGDLISQMIDVFYEQQLSTTKIADKNDFLDPSGLAKKKFEQMLDESVAAGLNKGIDVLMDEVEYLCATLQTPGDYNPSGADPGGSTGVPDKRASTLGVTSTANQSVVMDLGPTETAKRIVELVSGHTGMLVGSTDKSMLDVFNGEVGLRLFTALCKHLKRQRISVDGAVKLIADMNLYFDFVRKFKNPDLLAYFRALRELSQIYLIDPRHAKEMATIIADGDRFAGVFRAEEVYEFAERRADWFLVKRDVERAMYGLECLLM</sequence>
<dbReference type="InterPro" id="IPR009976">
    <property type="entry name" value="Sec10-like"/>
</dbReference>
<feature type="compositionally biased region" description="Polar residues" evidence="1">
    <location>
        <begin position="539"/>
        <end position="553"/>
    </location>
</feature>
<reference evidence="3" key="1">
    <citation type="submission" date="2022-07" db="EMBL/GenBank/DDBJ databases">
        <title>Draft genome sequence of Zalerion maritima ATCC 34329, a (micro)plastics degrading marine fungus.</title>
        <authorList>
            <person name="Paco A."/>
            <person name="Goncalves M.F.M."/>
            <person name="Rocha-Santos T.A.P."/>
            <person name="Alves A."/>
        </authorList>
    </citation>
    <scope>NUCLEOTIDE SEQUENCE</scope>
    <source>
        <strain evidence="3">ATCC 34329</strain>
    </source>
</reference>
<dbReference type="Pfam" id="PF12937">
    <property type="entry name" value="F-box-like"/>
    <property type="match status" value="1"/>
</dbReference>
<feature type="region of interest" description="Disordered" evidence="1">
    <location>
        <begin position="94"/>
        <end position="125"/>
    </location>
</feature>
<dbReference type="Proteomes" id="UP001201980">
    <property type="component" value="Unassembled WGS sequence"/>
</dbReference>
<comment type="caution">
    <text evidence="3">The sequence shown here is derived from an EMBL/GenBank/DDBJ whole genome shotgun (WGS) entry which is preliminary data.</text>
</comment>